<evidence type="ECO:0000313" key="1">
    <source>
        <dbReference type="EMBL" id="KAF2127988.1"/>
    </source>
</evidence>
<gene>
    <name evidence="1" type="ORF">P153DRAFT_358135</name>
</gene>
<dbReference type="Proteomes" id="UP000799771">
    <property type="component" value="Unassembled WGS sequence"/>
</dbReference>
<reference evidence="1" key="1">
    <citation type="journal article" date="2020" name="Stud. Mycol.">
        <title>101 Dothideomycetes genomes: a test case for predicting lifestyles and emergence of pathogens.</title>
        <authorList>
            <person name="Haridas S."/>
            <person name="Albert R."/>
            <person name="Binder M."/>
            <person name="Bloem J."/>
            <person name="Labutti K."/>
            <person name="Salamov A."/>
            <person name="Andreopoulos B."/>
            <person name="Baker S."/>
            <person name="Barry K."/>
            <person name="Bills G."/>
            <person name="Bluhm B."/>
            <person name="Cannon C."/>
            <person name="Castanera R."/>
            <person name="Culley D."/>
            <person name="Daum C."/>
            <person name="Ezra D."/>
            <person name="Gonzalez J."/>
            <person name="Henrissat B."/>
            <person name="Kuo A."/>
            <person name="Liang C."/>
            <person name="Lipzen A."/>
            <person name="Lutzoni F."/>
            <person name="Magnuson J."/>
            <person name="Mondo S."/>
            <person name="Nolan M."/>
            <person name="Ohm R."/>
            <person name="Pangilinan J."/>
            <person name="Park H.-J."/>
            <person name="Ramirez L."/>
            <person name="Alfaro M."/>
            <person name="Sun H."/>
            <person name="Tritt A."/>
            <person name="Yoshinaga Y."/>
            <person name="Zwiers L.-H."/>
            <person name="Turgeon B."/>
            <person name="Goodwin S."/>
            <person name="Spatafora J."/>
            <person name="Crous P."/>
            <person name="Grigoriev I."/>
        </authorList>
    </citation>
    <scope>NUCLEOTIDE SEQUENCE</scope>
    <source>
        <strain evidence="1">CBS 119687</strain>
    </source>
</reference>
<sequence>MLSTLAASVRFLYSSRYIACSATWGSHNYAPLVWATTKNIQLSHHMYRSMQVKTESKKVGHLSPTTQLVTVVAQTFTRRNRYVRGLCRLQQIHCFLRKYCIVGMVAQTLLQCRSEFSIVLLVFLGHGITVGEGTTSERKKTAYHTEEREQHDTTDYSLDAWIRGPFDLR</sequence>
<dbReference type="AlphaFoldDB" id="A0A6A6AAT6"/>
<organism evidence="1 2">
    <name type="scientific">Dothidotthia symphoricarpi CBS 119687</name>
    <dbReference type="NCBI Taxonomy" id="1392245"/>
    <lineage>
        <taxon>Eukaryota</taxon>
        <taxon>Fungi</taxon>
        <taxon>Dikarya</taxon>
        <taxon>Ascomycota</taxon>
        <taxon>Pezizomycotina</taxon>
        <taxon>Dothideomycetes</taxon>
        <taxon>Pleosporomycetidae</taxon>
        <taxon>Pleosporales</taxon>
        <taxon>Dothidotthiaceae</taxon>
        <taxon>Dothidotthia</taxon>
    </lineage>
</organism>
<name>A0A6A6AAT6_9PLEO</name>
<proteinExistence type="predicted"/>
<protein>
    <submittedName>
        <fullName evidence="1">Uncharacterized protein</fullName>
    </submittedName>
</protein>
<dbReference type="RefSeq" id="XP_033522377.1">
    <property type="nucleotide sequence ID" value="XM_033666772.1"/>
</dbReference>
<keyword evidence="2" id="KW-1185">Reference proteome</keyword>
<dbReference type="EMBL" id="ML977509">
    <property type="protein sequence ID" value="KAF2127988.1"/>
    <property type="molecule type" value="Genomic_DNA"/>
</dbReference>
<evidence type="ECO:0000313" key="2">
    <source>
        <dbReference type="Proteomes" id="UP000799771"/>
    </source>
</evidence>
<accession>A0A6A6AAT6</accession>
<dbReference type="GeneID" id="54407204"/>